<dbReference type="Proteomes" id="UP001218895">
    <property type="component" value="Chromosome"/>
</dbReference>
<dbReference type="Gene3D" id="3.60.21.10">
    <property type="match status" value="1"/>
</dbReference>
<sequence length="256" mass="28438">MIPEFLPEGPALVIENKSRILIAADTHFGAETQLAKNGLHIKSSSEDRLKRLLMCIDKSGCDQLLLLGDVKHSIPLTSKQEYFEMPKIFKEIRKKIPFQILPGNHDAGIDRFLKEDELLPKDGCVIDGTGYLHGHTYPAKELLGRLIVTGHVHPVICLYDDVGCSLKSQPAYVLTKIDKDSFKMKNSSDVSGTRVLFVPAFFELAGGIDVRELKKSGMGPLSKGIDEDQAEVFLSDGTYINSLSSLMNDECNRTFR</sequence>
<dbReference type="InterPro" id="IPR029052">
    <property type="entry name" value="Metallo-depent_PP-like"/>
</dbReference>
<dbReference type="InterPro" id="IPR024173">
    <property type="entry name" value="Pesterase_MJ0037-like"/>
</dbReference>
<gene>
    <name evidence="2" type="ORF">L1994_06045</name>
</gene>
<dbReference type="GO" id="GO:0016787">
    <property type="term" value="F:hydrolase activity"/>
    <property type="evidence" value="ECO:0007669"/>
    <property type="project" value="InterPro"/>
</dbReference>
<feature type="domain" description="Calcineurin-like phosphoesterase" evidence="1">
    <location>
        <begin position="19"/>
        <end position="115"/>
    </location>
</feature>
<evidence type="ECO:0000259" key="1">
    <source>
        <dbReference type="Pfam" id="PF00149"/>
    </source>
</evidence>
<dbReference type="RefSeq" id="WP_278100781.1">
    <property type="nucleotide sequence ID" value="NZ_CP091092.1"/>
</dbReference>
<dbReference type="PANTHER" id="PTHR39323">
    <property type="entry name" value="BLR1149 PROTEIN"/>
    <property type="match status" value="1"/>
</dbReference>
<dbReference type="GeneID" id="79949941"/>
<dbReference type="EMBL" id="CP091092">
    <property type="protein sequence ID" value="WFN37942.1"/>
    <property type="molecule type" value="Genomic_DNA"/>
</dbReference>
<dbReference type="CDD" id="cd07391">
    <property type="entry name" value="MPP_PF1019"/>
    <property type="match status" value="1"/>
</dbReference>
<proteinExistence type="predicted"/>
<evidence type="ECO:0000313" key="3">
    <source>
        <dbReference type="Proteomes" id="UP001218895"/>
    </source>
</evidence>
<dbReference type="PIRSF" id="PIRSF000887">
    <property type="entry name" value="Pesterase_MJ0037"/>
    <property type="match status" value="1"/>
</dbReference>
<name>A0AAF0FQY4_9EURY</name>
<reference evidence="2" key="1">
    <citation type="submission" date="2022-01" db="EMBL/GenBank/DDBJ databases">
        <title>Complete genome of Methanomicrobium antiquum DSM 21220.</title>
        <authorList>
            <person name="Chen S.-C."/>
            <person name="You Y.-T."/>
            <person name="Zhou Y.-Z."/>
            <person name="Lai M.-C."/>
        </authorList>
    </citation>
    <scope>NUCLEOTIDE SEQUENCE</scope>
    <source>
        <strain evidence="2">DSM 21220</strain>
    </source>
</reference>
<dbReference type="AlphaFoldDB" id="A0AAF0FQY4"/>
<dbReference type="Pfam" id="PF00149">
    <property type="entry name" value="Metallophos"/>
    <property type="match status" value="1"/>
</dbReference>
<dbReference type="SUPFAM" id="SSF56300">
    <property type="entry name" value="Metallo-dependent phosphatases"/>
    <property type="match status" value="1"/>
</dbReference>
<accession>A0AAF0FQY4</accession>
<dbReference type="InterPro" id="IPR004843">
    <property type="entry name" value="Calcineurin-like_PHP"/>
</dbReference>
<protein>
    <submittedName>
        <fullName evidence="2">Metallophosphoesterase</fullName>
    </submittedName>
</protein>
<organism evidence="2 3">
    <name type="scientific">Methanomicrobium antiquum</name>
    <dbReference type="NCBI Taxonomy" id="487686"/>
    <lineage>
        <taxon>Archaea</taxon>
        <taxon>Methanobacteriati</taxon>
        <taxon>Methanobacteriota</taxon>
        <taxon>Stenosarchaea group</taxon>
        <taxon>Methanomicrobia</taxon>
        <taxon>Methanomicrobiales</taxon>
        <taxon>Methanomicrobiaceae</taxon>
        <taxon>Methanomicrobium</taxon>
    </lineage>
</organism>
<evidence type="ECO:0000313" key="2">
    <source>
        <dbReference type="EMBL" id="WFN37942.1"/>
    </source>
</evidence>
<keyword evidence="3" id="KW-1185">Reference proteome</keyword>
<dbReference type="PANTHER" id="PTHR39323:SF1">
    <property type="entry name" value="BLR1149 PROTEIN"/>
    <property type="match status" value="1"/>
</dbReference>
<dbReference type="KEGG" id="manq:L1994_06045"/>